<comment type="similarity">
    <text evidence="2">Belongs to the sodium:neurotransmitter symporter (SNF) (TC 2.A.22) family.</text>
</comment>
<keyword evidence="8" id="KW-0915">Sodium</keyword>
<evidence type="ECO:0000256" key="4">
    <source>
        <dbReference type="ARBA" id="ARBA00022692"/>
    </source>
</evidence>
<feature type="transmembrane region" description="Helical" evidence="11">
    <location>
        <begin position="425"/>
        <end position="451"/>
    </location>
</feature>
<evidence type="ECO:0000256" key="10">
    <source>
        <dbReference type="SAM" id="MobiDB-lite"/>
    </source>
</evidence>
<feature type="compositionally biased region" description="Polar residues" evidence="10">
    <location>
        <begin position="10"/>
        <end position="25"/>
    </location>
</feature>
<evidence type="ECO:0000256" key="8">
    <source>
        <dbReference type="PIRSR" id="PIRSR600175-1"/>
    </source>
</evidence>
<accession>A0A0H3YEX4</accession>
<feature type="binding site" evidence="8">
    <location>
        <position position="394"/>
    </location>
    <ligand>
        <name>Na(+)</name>
        <dbReference type="ChEBI" id="CHEBI:29101"/>
        <label>1</label>
    </ligand>
</feature>
<evidence type="ECO:0000256" key="11">
    <source>
        <dbReference type="SAM" id="Phobius"/>
    </source>
</evidence>
<dbReference type="PANTHER" id="PTHR11616:SF321">
    <property type="entry name" value="SODIUM-DEPENDENT NUTRIENT AMINO ACID TRANSPORTER 1-RELATED"/>
    <property type="match status" value="1"/>
</dbReference>
<feature type="transmembrane region" description="Helical" evidence="11">
    <location>
        <begin position="241"/>
        <end position="274"/>
    </location>
</feature>
<feature type="transmembrane region" description="Helical" evidence="11">
    <location>
        <begin position="67"/>
        <end position="88"/>
    </location>
</feature>
<dbReference type="PANTHER" id="PTHR11616">
    <property type="entry name" value="SODIUM/CHLORIDE DEPENDENT TRANSPORTER"/>
    <property type="match status" value="1"/>
</dbReference>
<dbReference type="SUPFAM" id="SSF161070">
    <property type="entry name" value="SNF-like"/>
    <property type="match status" value="1"/>
</dbReference>
<keyword evidence="8" id="KW-0479">Metal-binding</keyword>
<evidence type="ECO:0000313" key="12">
    <source>
        <dbReference type="EMBL" id="AKN21425.1"/>
    </source>
</evidence>
<keyword evidence="3" id="KW-0813">Transport</keyword>
<feature type="disulfide bond" evidence="9">
    <location>
        <begin position="148"/>
        <end position="157"/>
    </location>
</feature>
<feature type="binding site" evidence="8">
    <location>
        <position position="398"/>
    </location>
    <ligand>
        <name>Na(+)</name>
        <dbReference type="ChEBI" id="CHEBI:29101"/>
        <label>1</label>
    </ligand>
</feature>
<dbReference type="PROSITE" id="PS50267">
    <property type="entry name" value="NA_NEUROTRAN_SYMP_3"/>
    <property type="match status" value="1"/>
</dbReference>
<dbReference type="GO" id="GO:0005283">
    <property type="term" value="F:amino acid:sodium symporter activity"/>
    <property type="evidence" value="ECO:0007669"/>
    <property type="project" value="TreeGrafter"/>
</dbReference>
<proteinExistence type="evidence at transcript level"/>
<dbReference type="OrthoDB" id="6581954at2759"/>
<feature type="transmembrane region" description="Helical" evidence="11">
    <location>
        <begin position="541"/>
        <end position="561"/>
    </location>
</feature>
<dbReference type="PRINTS" id="PR00176">
    <property type="entry name" value="NANEUSMPORT"/>
</dbReference>
<evidence type="ECO:0000256" key="3">
    <source>
        <dbReference type="ARBA" id="ARBA00022448"/>
    </source>
</evidence>
<feature type="transmembrane region" description="Helical" evidence="11">
    <location>
        <begin position="323"/>
        <end position="347"/>
    </location>
</feature>
<feature type="binding site" evidence="8">
    <location>
        <position position="297"/>
    </location>
    <ligand>
        <name>Na(+)</name>
        <dbReference type="ChEBI" id="CHEBI:29101"/>
        <label>1</label>
    </ligand>
</feature>
<keyword evidence="6 11" id="KW-0472">Membrane</keyword>
<comment type="subcellular location">
    <subcellularLocation>
        <location evidence="1">Membrane</location>
        <topology evidence="1">Multi-pass membrane protein</topology>
    </subcellularLocation>
</comment>
<evidence type="ECO:0000256" key="1">
    <source>
        <dbReference type="ARBA" id="ARBA00004141"/>
    </source>
</evidence>
<feature type="region of interest" description="Disordered" evidence="10">
    <location>
        <begin position="1"/>
        <end position="25"/>
    </location>
</feature>
<organism evidence="12">
    <name type="scientific">Schmidtea mediterranea</name>
    <name type="common">Freshwater planarian flatworm</name>
    <dbReference type="NCBI Taxonomy" id="79327"/>
    <lineage>
        <taxon>Eukaryota</taxon>
        <taxon>Metazoa</taxon>
        <taxon>Spiralia</taxon>
        <taxon>Lophotrochozoa</taxon>
        <taxon>Platyhelminthes</taxon>
        <taxon>Rhabditophora</taxon>
        <taxon>Seriata</taxon>
        <taxon>Tricladida</taxon>
        <taxon>Continenticola</taxon>
        <taxon>Geoplanoidea</taxon>
        <taxon>Dugesiidae</taxon>
        <taxon>Schmidtea</taxon>
    </lineage>
</organism>
<dbReference type="AlphaFoldDB" id="A0A0H3YEX4"/>
<feature type="binding site" evidence="8">
    <location>
        <position position="43"/>
    </location>
    <ligand>
        <name>Na(+)</name>
        <dbReference type="ChEBI" id="CHEBI:29101"/>
        <label>1</label>
    </ligand>
</feature>
<feature type="binding site" evidence="8">
    <location>
        <position position="329"/>
    </location>
    <ligand>
        <name>Na(+)</name>
        <dbReference type="ChEBI" id="CHEBI:29101"/>
        <label>1</label>
    </ligand>
</feature>
<dbReference type="GO" id="GO:0005886">
    <property type="term" value="C:plasma membrane"/>
    <property type="evidence" value="ECO:0007669"/>
    <property type="project" value="TreeGrafter"/>
</dbReference>
<feature type="binding site" evidence="8">
    <location>
        <position position="397"/>
    </location>
    <ligand>
        <name>Na(+)</name>
        <dbReference type="ChEBI" id="CHEBI:29101"/>
        <label>1</label>
    </ligand>
</feature>
<feature type="transmembrane region" description="Helical" evidence="11">
    <location>
        <begin position="367"/>
        <end position="394"/>
    </location>
</feature>
<feature type="transmembrane region" description="Helical" evidence="11">
    <location>
        <begin position="498"/>
        <end position="521"/>
    </location>
</feature>
<keyword evidence="4 11" id="KW-0812">Transmembrane</keyword>
<feature type="binding site" evidence="8">
    <location>
        <position position="46"/>
    </location>
    <ligand>
        <name>Na(+)</name>
        <dbReference type="ChEBI" id="CHEBI:29101"/>
        <label>1</label>
    </ligand>
</feature>
<dbReference type="InterPro" id="IPR000175">
    <property type="entry name" value="Na/ntran_symport"/>
</dbReference>
<feature type="transmembrane region" description="Helical" evidence="11">
    <location>
        <begin position="294"/>
        <end position="311"/>
    </location>
</feature>
<evidence type="ECO:0000256" key="9">
    <source>
        <dbReference type="PIRSR" id="PIRSR600175-2"/>
    </source>
</evidence>
<dbReference type="GO" id="GO:0046872">
    <property type="term" value="F:metal ion binding"/>
    <property type="evidence" value="ECO:0007669"/>
    <property type="project" value="UniProtKB-KW"/>
</dbReference>
<dbReference type="InterPro" id="IPR037272">
    <property type="entry name" value="SNS_sf"/>
</dbReference>
<gene>
    <name evidence="12" type="primary">slc6a-5</name>
</gene>
<evidence type="ECO:0000256" key="2">
    <source>
        <dbReference type="ARBA" id="ARBA00006459"/>
    </source>
</evidence>
<feature type="transmembrane region" description="Helical" evidence="11">
    <location>
        <begin position="457"/>
        <end position="478"/>
    </location>
</feature>
<name>A0A0H3YEX4_SCHMD</name>
<reference evidence="12" key="1">
    <citation type="journal article" date="2015" name="Elife">
        <title>Stem cells and fluid flow drive cyst formation in an invertebrate excretory organ.</title>
        <authorList>
            <person name="Thi-Kim Vu H."/>
            <person name="Rink J.C."/>
            <person name="McKinney S.A."/>
            <person name="McClain M."/>
            <person name="Lakshmanaperumal N."/>
            <person name="Alexander R."/>
            <person name="Sanchez Alvarado A."/>
        </authorList>
    </citation>
    <scope>NUCLEOTIDE SEQUENCE</scope>
</reference>
<evidence type="ECO:0000256" key="6">
    <source>
        <dbReference type="ARBA" id="ARBA00023136"/>
    </source>
</evidence>
<dbReference type="GO" id="GO:0089718">
    <property type="term" value="P:amino acid import across plasma membrane"/>
    <property type="evidence" value="ECO:0007669"/>
    <property type="project" value="TreeGrafter"/>
</dbReference>
<dbReference type="EMBL" id="KT163475">
    <property type="protein sequence ID" value="AKN21425.1"/>
    <property type="molecule type" value="mRNA"/>
</dbReference>
<feature type="transmembrane region" description="Helical" evidence="11">
    <location>
        <begin position="212"/>
        <end position="232"/>
    </location>
</feature>
<feature type="binding site" evidence="8">
    <location>
        <position position="45"/>
    </location>
    <ligand>
        <name>Na(+)</name>
        <dbReference type="ChEBI" id="CHEBI:29101"/>
        <label>1</label>
    </ligand>
</feature>
<feature type="transmembrane region" description="Helical" evidence="11">
    <location>
        <begin position="109"/>
        <end position="136"/>
    </location>
</feature>
<protein>
    <submittedName>
        <fullName evidence="12">Slc6a-5</fullName>
    </submittedName>
</protein>
<dbReference type="Pfam" id="PF00209">
    <property type="entry name" value="SNF"/>
    <property type="match status" value="1"/>
</dbReference>
<keyword evidence="5 11" id="KW-1133">Transmembrane helix</keyword>
<keyword evidence="9" id="KW-1015">Disulfide bond</keyword>
<evidence type="ECO:0000256" key="5">
    <source>
        <dbReference type="ARBA" id="ARBA00022989"/>
    </source>
</evidence>
<sequence>MASVEDSSKTNEQVISEVDSQTPKTTARGNWSGRFDFFLSCVGYAVGLGNLWRFPHLCYIHGGGAFLVPYFIMLLIAGIPIFYFELALGQFSSSGPISIWKVQPMFKGIGYSMLIVATIVSVYYNVIIAWSLYYLFASFTSKLPWSDCNNAWNDERCLTDFRNKTISNCSTLNTQNCIEYEVAAEQYWKKVVLGVEDYAGNLRPMEPFLGPVQWHLCLCLLLAWIICGACLIKGVKSSGKVVYFTAIFPYVVIIIMVVNGCLLSGSKIGIQYYLIPKWKKLLSIQVWRDAATQIFYSLGVAFGGLMTMSSYNKFNNNCYRDALLVSVINCLTSFLAGFAIFSVLGYMAHQTGRAIEQTTTSGSGLAFVAYAQSLSTMKVAPLWSILFFLMLLTLGIDSQFGGMEAIFTGLQDEFPILKKTHFIDIAFKISVQIILFFLGITCVSKGGIYMFSIMDEYSGTFTLQIIAIFELITIMYLYGVKNFMKDIKMMLGFKPGYYWVACWMVVTPLTIIFILILSFMYHTPTKFGNYILPVWANVLGYLMTLVGVINIVVYFIYYAIFKGVTKTPKDSWGPGNKADWEIDDRYAVKSSPCDNDKMDSTSF</sequence>
<keyword evidence="7" id="KW-0325">Glycoprotein</keyword>
<feature type="transmembrane region" description="Helical" evidence="11">
    <location>
        <begin position="37"/>
        <end position="55"/>
    </location>
</feature>
<evidence type="ECO:0000256" key="7">
    <source>
        <dbReference type="ARBA" id="ARBA00023180"/>
    </source>
</evidence>
<feature type="binding site" evidence="8">
    <location>
        <position position="50"/>
    </location>
    <ligand>
        <name>Na(+)</name>
        <dbReference type="ChEBI" id="CHEBI:29101"/>
        <label>1</label>
    </ligand>
</feature>